<feature type="signal peptide" evidence="1">
    <location>
        <begin position="1"/>
        <end position="21"/>
    </location>
</feature>
<protein>
    <recommendedName>
        <fullName evidence="4">DUF3108 domain-containing protein</fullName>
    </recommendedName>
</protein>
<keyword evidence="1" id="KW-0732">Signal</keyword>
<comment type="caution">
    <text evidence="2">The sequence shown here is derived from an EMBL/GenBank/DDBJ whole genome shotgun (WGS) entry which is preliminary data.</text>
</comment>
<gene>
    <name evidence="2" type="ORF">FEV51_09060</name>
</gene>
<feature type="chain" id="PRO_5024440008" description="DUF3108 domain-containing protein" evidence="1">
    <location>
        <begin position="22"/>
        <end position="297"/>
    </location>
</feature>
<name>A0A5S3P5T8_9SPHN</name>
<sequence length="297" mass="31610">MTACKPVLACLAALLSSAVLAQDTPAIELAAPATATIVIDGQDVLVEIAPDGASNPIVDPAVAAELGLKGGFVDGIHLVGRTRIKADSSLERVDFGDGKAKKRRVFWFDRPYGTVAQGRVSPYALPHSVITYRLRGTVAGEHEIVLPLFSHNRGGLYTKLLVGDDYVPTYFTFDRAETMVTAAAGALLSEKFAGRMAGEARPMTLELAVERPVRAMVFAQPVMLGALPLANLVVRTQDTGSTADIPDDERDPNEIVVTAGKGKPMHRLFVGPDSLAACSTLTFDKQAEEIRLSCLPA</sequence>
<evidence type="ECO:0000256" key="1">
    <source>
        <dbReference type="SAM" id="SignalP"/>
    </source>
</evidence>
<dbReference type="EMBL" id="VCAO01000003">
    <property type="protein sequence ID" value="TMM48410.1"/>
    <property type="molecule type" value="Genomic_DNA"/>
</dbReference>
<organism evidence="2 3">
    <name type="scientific">Qipengyuania marisflavi</name>
    <dbReference type="NCBI Taxonomy" id="2486356"/>
    <lineage>
        <taxon>Bacteria</taxon>
        <taxon>Pseudomonadati</taxon>
        <taxon>Pseudomonadota</taxon>
        <taxon>Alphaproteobacteria</taxon>
        <taxon>Sphingomonadales</taxon>
        <taxon>Erythrobacteraceae</taxon>
        <taxon>Qipengyuania</taxon>
    </lineage>
</organism>
<evidence type="ECO:0000313" key="2">
    <source>
        <dbReference type="EMBL" id="TMM48410.1"/>
    </source>
</evidence>
<proteinExistence type="predicted"/>
<dbReference type="Proteomes" id="UP000309668">
    <property type="component" value="Unassembled WGS sequence"/>
</dbReference>
<accession>A0A5S3P5T8</accession>
<evidence type="ECO:0008006" key="4">
    <source>
        <dbReference type="Google" id="ProtNLM"/>
    </source>
</evidence>
<dbReference type="RefSeq" id="WP_138618062.1">
    <property type="nucleotide sequence ID" value="NZ_VCAO01000003.1"/>
</dbReference>
<keyword evidence="3" id="KW-1185">Reference proteome</keyword>
<dbReference type="OrthoDB" id="8478659at2"/>
<dbReference type="AlphaFoldDB" id="A0A5S3P5T8"/>
<evidence type="ECO:0000313" key="3">
    <source>
        <dbReference type="Proteomes" id="UP000309668"/>
    </source>
</evidence>
<reference evidence="2 3" key="1">
    <citation type="submission" date="2019-05" db="EMBL/GenBank/DDBJ databases">
        <title>Erythrobacter marisflavi sp. nov., isolated from isolated from water of an estuary environment.</title>
        <authorList>
            <person name="Yoon J.-H."/>
        </authorList>
    </citation>
    <scope>NUCLEOTIDE SEQUENCE [LARGE SCALE GENOMIC DNA]</scope>
    <source>
        <strain evidence="2 3">KEM-5</strain>
    </source>
</reference>